<comment type="similarity">
    <text evidence="2">Belongs to the bacterial solute-binding protein 1 family.</text>
</comment>
<evidence type="ECO:0000256" key="4">
    <source>
        <dbReference type="ARBA" id="ARBA00022729"/>
    </source>
</evidence>
<comment type="subcellular location">
    <subcellularLocation>
        <location evidence="1">Periplasm</location>
    </subcellularLocation>
</comment>
<evidence type="ECO:0000256" key="8">
    <source>
        <dbReference type="SAM" id="SignalP"/>
    </source>
</evidence>
<keyword evidence="4 8" id="KW-0732">Signal</keyword>
<evidence type="ECO:0000256" key="2">
    <source>
        <dbReference type="ARBA" id="ARBA00008520"/>
    </source>
</evidence>
<evidence type="ECO:0000256" key="1">
    <source>
        <dbReference type="ARBA" id="ARBA00004418"/>
    </source>
</evidence>
<dbReference type="AlphaFoldDB" id="A0A7T7XM47"/>
<evidence type="ECO:0000313" key="9">
    <source>
        <dbReference type="EMBL" id="QQO08889.1"/>
    </source>
</evidence>
<dbReference type="KEGG" id="bhc:JFL75_18460"/>
<name>A0A7T7XM47_9SPIR</name>
<keyword evidence="10" id="KW-1185">Reference proteome</keyword>
<dbReference type="Gene3D" id="3.40.190.10">
    <property type="entry name" value="Periplasmic binding protein-like II"/>
    <property type="match status" value="1"/>
</dbReference>
<accession>A0A7T7XM47</accession>
<keyword evidence="7" id="KW-0449">Lipoprotein</keyword>
<evidence type="ECO:0000256" key="7">
    <source>
        <dbReference type="ARBA" id="ARBA00023288"/>
    </source>
</evidence>
<dbReference type="InterPro" id="IPR006059">
    <property type="entry name" value="SBP"/>
</dbReference>
<gene>
    <name evidence="9" type="ORF">JFL75_18460</name>
</gene>
<dbReference type="EMBL" id="CP067089">
    <property type="protein sequence ID" value="QQO08889.1"/>
    <property type="molecule type" value="Genomic_DNA"/>
</dbReference>
<keyword evidence="6" id="KW-0564">Palmitate</keyword>
<dbReference type="PANTHER" id="PTHR43649:SF33">
    <property type="entry name" value="POLYGALACTURONAN_RHAMNOGALACTURONAN-BINDING PROTEIN YTCQ"/>
    <property type="match status" value="1"/>
</dbReference>
<reference evidence="9" key="1">
    <citation type="submission" date="2021-01" db="EMBL/GenBank/DDBJ databases">
        <title>Description of Breznakiella homolactica.</title>
        <authorList>
            <person name="Song Y."/>
            <person name="Brune A."/>
        </authorList>
    </citation>
    <scope>NUCLEOTIDE SEQUENCE</scope>
    <source>
        <strain evidence="9">RmG30</strain>
    </source>
</reference>
<proteinExistence type="inferred from homology"/>
<feature type="chain" id="PRO_5031313025" evidence="8">
    <location>
        <begin position="26"/>
        <end position="463"/>
    </location>
</feature>
<dbReference type="PANTHER" id="PTHR43649">
    <property type="entry name" value="ARABINOSE-BINDING PROTEIN-RELATED"/>
    <property type="match status" value="1"/>
</dbReference>
<evidence type="ECO:0000256" key="5">
    <source>
        <dbReference type="ARBA" id="ARBA00023136"/>
    </source>
</evidence>
<dbReference type="Pfam" id="PF01547">
    <property type="entry name" value="SBP_bac_1"/>
    <property type="match status" value="1"/>
</dbReference>
<evidence type="ECO:0000256" key="6">
    <source>
        <dbReference type="ARBA" id="ARBA00023139"/>
    </source>
</evidence>
<keyword evidence="3" id="KW-1003">Cell membrane</keyword>
<dbReference type="SUPFAM" id="SSF53850">
    <property type="entry name" value="Periplasmic binding protein-like II"/>
    <property type="match status" value="1"/>
</dbReference>
<organism evidence="9 10">
    <name type="scientific">Breznakiella homolactica</name>
    <dbReference type="NCBI Taxonomy" id="2798577"/>
    <lineage>
        <taxon>Bacteria</taxon>
        <taxon>Pseudomonadati</taxon>
        <taxon>Spirochaetota</taxon>
        <taxon>Spirochaetia</taxon>
        <taxon>Spirochaetales</taxon>
        <taxon>Breznakiellaceae</taxon>
        <taxon>Breznakiella</taxon>
    </lineage>
</organism>
<feature type="signal peptide" evidence="8">
    <location>
        <begin position="1"/>
        <end position="25"/>
    </location>
</feature>
<evidence type="ECO:0000313" key="10">
    <source>
        <dbReference type="Proteomes" id="UP000595917"/>
    </source>
</evidence>
<keyword evidence="5" id="KW-0472">Membrane</keyword>
<evidence type="ECO:0000256" key="3">
    <source>
        <dbReference type="ARBA" id="ARBA00022475"/>
    </source>
</evidence>
<dbReference type="GO" id="GO:0042597">
    <property type="term" value="C:periplasmic space"/>
    <property type="evidence" value="ECO:0007669"/>
    <property type="project" value="UniProtKB-SubCell"/>
</dbReference>
<sequence length="463" mass="51524">MKIKRMVLAAVLMIVSLLFSTAVFAGGSTDSSKINLTFWTALTTTADKEVHAALIDQFQKENPDITVTAEYVSHKDWYTRLMTSVTSGDSPDMVLCDQSEISWMYYQDMLSPMNDVLKRIDPSGTDFVSGKASIESCQTPDGKVWGIPFSTNINAIWFRKDVLAKAGIDPNSIKTWDDLYNASVKTKGNGLTAMGMALAREAAYQQLLIWTNANGGNFFDEETGAYLLDIPSERQKVAEALQYLKKLNDTGMFPSGISNWMWVDYRTAMANGELVFTSSWAGDVGVAADINPSMLDNLGVIVHPAGPSAADYPPYHDAGLWAWGVSKTDSNARLEAVNKWVEFFFRPENVSLACAARPVYNLPLQRSVLESDSFYKDPVTQKFRSHINYLFENALPTARRVGFEAGPSIIAGQISSQLFLSDAVQNYLFNNWTLDRTMEFIDTSLKSLMKEFDYPLEGPFAKK</sequence>
<dbReference type="Proteomes" id="UP000595917">
    <property type="component" value="Chromosome"/>
</dbReference>
<dbReference type="RefSeq" id="WP_215626195.1">
    <property type="nucleotide sequence ID" value="NZ_CP067089.2"/>
</dbReference>
<dbReference type="InterPro" id="IPR050490">
    <property type="entry name" value="Bact_solute-bd_prot1"/>
</dbReference>
<protein>
    <submittedName>
        <fullName evidence="9">Carbohydrate ABC transporter substrate-binding protein</fullName>
    </submittedName>
</protein>